<proteinExistence type="predicted"/>
<accession>H6NPM6</accession>
<sequence length="71" mass="7607">MTEFSILHDRGIRAGKAVNGTAGSRRWWIFESGAGELALAQRGIKGIKRLDVGFVPKGAEIRGYSEAGSMA</sequence>
<keyword evidence="2" id="KW-1185">Reference proteome</keyword>
<dbReference type="EMBL" id="CP003235">
    <property type="protein sequence ID" value="AFC33382.1"/>
    <property type="molecule type" value="Genomic_DNA"/>
</dbReference>
<reference evidence="1 2" key="1">
    <citation type="journal article" date="2012" name="J. Bacteriol.">
        <title>Complete Genome Sequence of Paenibacillus mucilaginosus 3016, a Bacterium Functional as Microbial Fertilizer.</title>
        <authorList>
            <person name="Ma M."/>
            <person name="Wang Z."/>
            <person name="Li L."/>
            <person name="Jiang X."/>
            <person name="Guan D."/>
            <person name="Cao F."/>
            <person name="Chen H."/>
            <person name="Wang X."/>
            <person name="Shen D."/>
            <person name="Du B."/>
            <person name="Li J."/>
        </authorList>
    </citation>
    <scope>NUCLEOTIDE SEQUENCE [LARGE SCALE GENOMIC DNA]</scope>
    <source>
        <strain evidence="1 2">3016</strain>
    </source>
</reference>
<dbReference type="HOGENOM" id="CLU_2736230_0_0_9"/>
<dbReference type="KEGG" id="pmq:PM3016_6776"/>
<organism evidence="1 2">
    <name type="scientific">Paenibacillus mucilaginosus 3016</name>
    <dbReference type="NCBI Taxonomy" id="1116391"/>
    <lineage>
        <taxon>Bacteria</taxon>
        <taxon>Bacillati</taxon>
        <taxon>Bacillota</taxon>
        <taxon>Bacilli</taxon>
        <taxon>Bacillales</taxon>
        <taxon>Paenibacillaceae</taxon>
        <taxon>Paenibacillus</taxon>
    </lineage>
</organism>
<protein>
    <submittedName>
        <fullName evidence="1">Uncharacterized protein</fullName>
    </submittedName>
</protein>
<evidence type="ECO:0000313" key="2">
    <source>
        <dbReference type="Proteomes" id="UP000007523"/>
    </source>
</evidence>
<evidence type="ECO:0000313" key="1">
    <source>
        <dbReference type="EMBL" id="AFC33382.1"/>
    </source>
</evidence>
<name>H6NPM6_9BACL</name>
<gene>
    <name evidence="1" type="ORF">PM3016_6776</name>
</gene>
<dbReference type="Proteomes" id="UP000007523">
    <property type="component" value="Chromosome"/>
</dbReference>
<dbReference type="AlphaFoldDB" id="H6NPM6"/>